<proteinExistence type="predicted"/>
<dbReference type="AlphaFoldDB" id="A0AB37ICE0"/>
<organism evidence="1 2">
    <name type="scientific">Enterococcus hirae</name>
    <dbReference type="NCBI Taxonomy" id="1354"/>
    <lineage>
        <taxon>Bacteria</taxon>
        <taxon>Bacillati</taxon>
        <taxon>Bacillota</taxon>
        <taxon>Bacilli</taxon>
        <taxon>Lactobacillales</taxon>
        <taxon>Enterococcaceae</taxon>
        <taxon>Enterococcus</taxon>
    </lineage>
</organism>
<comment type="caution">
    <text evidence="1">The sequence shown here is derived from an EMBL/GenBank/DDBJ whole genome shotgun (WGS) entry which is preliminary data.</text>
</comment>
<accession>A0AB37ICE0</accession>
<name>A0AB37ICE0_ENTHR</name>
<evidence type="ECO:0000313" key="2">
    <source>
        <dbReference type="Proteomes" id="UP000253498"/>
    </source>
</evidence>
<dbReference type="Proteomes" id="UP000253498">
    <property type="component" value="Unassembled WGS sequence"/>
</dbReference>
<sequence length="60" mass="7394">MAFYLLHNYMDFIDIKTRNFLHTNNLQLLLYFIKVIYKFIHCSFVQVDRILQINQLDKLL</sequence>
<protein>
    <submittedName>
        <fullName evidence="1">Uncharacterized protein</fullName>
    </submittedName>
</protein>
<dbReference type="EMBL" id="LESJ01000003">
    <property type="protein sequence ID" value="RBT69672.1"/>
    <property type="molecule type" value="Genomic_DNA"/>
</dbReference>
<evidence type="ECO:0000313" key="1">
    <source>
        <dbReference type="EMBL" id="RBT69672.1"/>
    </source>
</evidence>
<reference evidence="1 2" key="1">
    <citation type="submission" date="2015-06" db="EMBL/GenBank/DDBJ databases">
        <title>The Genome Sequence of Enterococcus hirae 88EA1.</title>
        <authorList>
            <consortium name="The Broad Institute Genomics Platform"/>
            <consortium name="The Broad Institute Genome Sequencing Center for Infectious Disease"/>
            <person name="Earl A.M."/>
            <person name="Van Tyne D."/>
            <person name="Lebreton F."/>
            <person name="Saavedra J.T."/>
            <person name="Gilmore M.S."/>
            <person name="Manson McGuire A."/>
            <person name="Clock S."/>
            <person name="Crupain M."/>
            <person name="Rangan U."/>
            <person name="Young S."/>
            <person name="Abouelleil A."/>
            <person name="Cao P."/>
            <person name="Chapman S.B."/>
            <person name="Griggs A."/>
            <person name="Priest M."/>
            <person name="Shea T."/>
            <person name="Wortman J."/>
            <person name="Nusbaum C."/>
            <person name="Birren B."/>
        </authorList>
    </citation>
    <scope>NUCLEOTIDE SEQUENCE [LARGE SCALE GENOMIC DNA]</scope>
    <source>
        <strain evidence="1 2">88EA1</strain>
    </source>
</reference>
<gene>
    <name evidence="1" type="ORF">EB03_00719</name>
</gene>